<feature type="compositionally biased region" description="Basic residues" evidence="1">
    <location>
        <begin position="20"/>
        <end position="40"/>
    </location>
</feature>
<evidence type="ECO:0000313" key="2">
    <source>
        <dbReference type="EMBL" id="GAI51519.1"/>
    </source>
</evidence>
<dbReference type="EMBL" id="BARV01042851">
    <property type="protein sequence ID" value="GAI51519.1"/>
    <property type="molecule type" value="Genomic_DNA"/>
</dbReference>
<evidence type="ECO:0000256" key="1">
    <source>
        <dbReference type="SAM" id="MobiDB-lite"/>
    </source>
</evidence>
<sequence length="40" mass="4627">MSYKKRKKRDGSGPRAGSYQRKKYGIGKRKKAGIKCPKRK</sequence>
<protein>
    <submittedName>
        <fullName evidence="2">Uncharacterized protein</fullName>
    </submittedName>
</protein>
<comment type="caution">
    <text evidence="2">The sequence shown here is derived from an EMBL/GenBank/DDBJ whole genome shotgun (WGS) entry which is preliminary data.</text>
</comment>
<organism evidence="2">
    <name type="scientific">marine sediment metagenome</name>
    <dbReference type="NCBI Taxonomy" id="412755"/>
    <lineage>
        <taxon>unclassified sequences</taxon>
        <taxon>metagenomes</taxon>
        <taxon>ecological metagenomes</taxon>
    </lineage>
</organism>
<gene>
    <name evidence="2" type="ORF">S06H3_64244</name>
</gene>
<name>X1R7E0_9ZZZZ</name>
<reference evidence="2" key="1">
    <citation type="journal article" date="2014" name="Front. Microbiol.">
        <title>High frequency of phylogenetically diverse reductive dehalogenase-homologous genes in deep subseafloor sedimentary metagenomes.</title>
        <authorList>
            <person name="Kawai M."/>
            <person name="Futagami T."/>
            <person name="Toyoda A."/>
            <person name="Takaki Y."/>
            <person name="Nishi S."/>
            <person name="Hori S."/>
            <person name="Arai W."/>
            <person name="Tsubouchi T."/>
            <person name="Morono Y."/>
            <person name="Uchiyama I."/>
            <person name="Ito T."/>
            <person name="Fujiyama A."/>
            <person name="Inagaki F."/>
            <person name="Takami H."/>
        </authorList>
    </citation>
    <scope>NUCLEOTIDE SEQUENCE</scope>
    <source>
        <strain evidence="2">Expedition CK06-06</strain>
    </source>
</reference>
<feature type="region of interest" description="Disordered" evidence="1">
    <location>
        <begin position="1"/>
        <end position="40"/>
    </location>
</feature>
<accession>X1R7E0</accession>
<dbReference type="AlphaFoldDB" id="X1R7E0"/>
<proteinExistence type="predicted"/>